<evidence type="ECO:0000313" key="2">
    <source>
        <dbReference type="Proteomes" id="UP000469558"/>
    </source>
</evidence>
<protein>
    <submittedName>
        <fullName evidence="1">Uncharacterized protein</fullName>
    </submittedName>
</protein>
<dbReference type="OrthoDB" id="5406216at2759"/>
<comment type="caution">
    <text evidence="1">The sequence shown here is derived from an EMBL/GenBank/DDBJ whole genome shotgun (WGS) entry which is preliminary data.</text>
</comment>
<dbReference type="GO" id="GO:0031505">
    <property type="term" value="P:fungal-type cell wall organization"/>
    <property type="evidence" value="ECO:0007669"/>
    <property type="project" value="InterPro"/>
</dbReference>
<name>A0A8T9BWB0_9HELO</name>
<dbReference type="AlphaFoldDB" id="A0A8T9BWB0"/>
<keyword evidence="2" id="KW-1185">Reference proteome</keyword>
<sequence>MASRARLGTPPESDRPIAVSNSTHFAFFFASAVPASNTTLITKDRQNHDCTNLFLCLSYREIVQSISASKTSAAISSQAIYASTASCTSRFNRLREPPENMQLLSPTFLLFTLAAVALADPNPQAVAAGGGGVATTLAASQVPVSTTAGSLFTVNGVTSATWKLYVQTFATTALGSWDLGPTPGVGSIGLGSIQGTVGVVKTKRGIEAVETPAPQA</sequence>
<evidence type="ECO:0000313" key="1">
    <source>
        <dbReference type="EMBL" id="TVY65663.1"/>
    </source>
</evidence>
<dbReference type="Pfam" id="PF17056">
    <property type="entry name" value="KRE1"/>
    <property type="match status" value="1"/>
</dbReference>
<accession>A0A8T9BWB0</accession>
<gene>
    <name evidence="1" type="ORF">LSUE1_G007170</name>
</gene>
<dbReference type="Proteomes" id="UP000469558">
    <property type="component" value="Unassembled WGS sequence"/>
</dbReference>
<dbReference type="InterPro" id="IPR031452">
    <property type="entry name" value="Kre1"/>
</dbReference>
<proteinExistence type="predicted"/>
<dbReference type="EMBL" id="QGMK01001650">
    <property type="protein sequence ID" value="TVY65663.1"/>
    <property type="molecule type" value="Genomic_DNA"/>
</dbReference>
<organism evidence="1 2">
    <name type="scientific">Lachnellula suecica</name>
    <dbReference type="NCBI Taxonomy" id="602035"/>
    <lineage>
        <taxon>Eukaryota</taxon>
        <taxon>Fungi</taxon>
        <taxon>Dikarya</taxon>
        <taxon>Ascomycota</taxon>
        <taxon>Pezizomycotina</taxon>
        <taxon>Leotiomycetes</taxon>
        <taxon>Helotiales</taxon>
        <taxon>Lachnaceae</taxon>
        <taxon>Lachnellula</taxon>
    </lineage>
</organism>
<reference evidence="1 2" key="1">
    <citation type="submission" date="2018-05" db="EMBL/GenBank/DDBJ databases">
        <title>Genome sequencing and assembly of the regulated plant pathogen Lachnellula willkommii and related sister species for the development of diagnostic species identification markers.</title>
        <authorList>
            <person name="Giroux E."/>
            <person name="Bilodeau G."/>
        </authorList>
    </citation>
    <scope>NUCLEOTIDE SEQUENCE [LARGE SCALE GENOMIC DNA]</scope>
    <source>
        <strain evidence="1 2">CBS 268.59</strain>
    </source>
</reference>